<name>A0A2G9ZE82_9BACT</name>
<proteinExistence type="inferred from homology"/>
<dbReference type="PROSITE" id="PS00360">
    <property type="entry name" value="RIBOSOMAL_S9"/>
    <property type="match status" value="1"/>
</dbReference>
<evidence type="ECO:0000256" key="2">
    <source>
        <dbReference type="ARBA" id="ARBA00022980"/>
    </source>
</evidence>
<protein>
    <recommendedName>
        <fullName evidence="4 5">Small ribosomal subunit protein uS9</fullName>
    </recommendedName>
</protein>
<organism evidence="7 8">
    <name type="scientific">bacterium (Candidatus Gribaldobacteria) CG23_combo_of_CG06-09_8_20_14_all_37_87_8</name>
    <dbReference type="NCBI Taxonomy" id="2014278"/>
    <lineage>
        <taxon>Bacteria</taxon>
        <taxon>Candidatus Gribaldobacteria</taxon>
    </lineage>
</organism>
<dbReference type="PANTHER" id="PTHR21569">
    <property type="entry name" value="RIBOSOMAL PROTEIN S9"/>
    <property type="match status" value="1"/>
</dbReference>
<comment type="caution">
    <text evidence="7">The sequence shown here is derived from an EMBL/GenBank/DDBJ whole genome shotgun (WGS) entry which is preliminary data.</text>
</comment>
<keyword evidence="2 5" id="KW-0689">Ribosomal protein</keyword>
<accession>A0A2G9ZE82</accession>
<dbReference type="SUPFAM" id="SSF54211">
    <property type="entry name" value="Ribosomal protein S5 domain 2-like"/>
    <property type="match status" value="1"/>
</dbReference>
<evidence type="ECO:0000256" key="5">
    <source>
        <dbReference type="HAMAP-Rule" id="MF_00532"/>
    </source>
</evidence>
<dbReference type="AlphaFoldDB" id="A0A2G9ZE82"/>
<evidence type="ECO:0000256" key="3">
    <source>
        <dbReference type="ARBA" id="ARBA00023274"/>
    </source>
</evidence>
<dbReference type="PANTHER" id="PTHR21569:SF1">
    <property type="entry name" value="SMALL RIBOSOMAL SUBUNIT PROTEIN US9M"/>
    <property type="match status" value="1"/>
</dbReference>
<dbReference type="Pfam" id="PF00380">
    <property type="entry name" value="Ribosomal_S9"/>
    <property type="match status" value="1"/>
</dbReference>
<keyword evidence="3 5" id="KW-0687">Ribonucleoprotein</keyword>
<dbReference type="InterPro" id="IPR000754">
    <property type="entry name" value="Ribosomal_uS9"/>
</dbReference>
<dbReference type="EMBL" id="PCSB01000072">
    <property type="protein sequence ID" value="PIP31464.1"/>
    <property type="molecule type" value="Genomic_DNA"/>
</dbReference>
<evidence type="ECO:0000256" key="1">
    <source>
        <dbReference type="ARBA" id="ARBA00005251"/>
    </source>
</evidence>
<evidence type="ECO:0000256" key="4">
    <source>
        <dbReference type="ARBA" id="ARBA00035259"/>
    </source>
</evidence>
<dbReference type="NCBIfam" id="NF001099">
    <property type="entry name" value="PRK00132.1"/>
    <property type="match status" value="1"/>
</dbReference>
<dbReference type="FunFam" id="3.30.230.10:FF:000001">
    <property type="entry name" value="30S ribosomal protein S9"/>
    <property type="match status" value="1"/>
</dbReference>
<evidence type="ECO:0000313" key="8">
    <source>
        <dbReference type="Proteomes" id="UP000230447"/>
    </source>
</evidence>
<dbReference type="Proteomes" id="UP000230447">
    <property type="component" value="Unassembled WGS sequence"/>
</dbReference>
<dbReference type="InterPro" id="IPR020574">
    <property type="entry name" value="Ribosomal_uS9_CS"/>
</dbReference>
<reference evidence="7 8" key="1">
    <citation type="submission" date="2017-09" db="EMBL/GenBank/DDBJ databases">
        <title>Depth-based differentiation of microbial function through sediment-hosted aquifers and enrichment of novel symbionts in the deep terrestrial subsurface.</title>
        <authorList>
            <person name="Probst A.J."/>
            <person name="Ladd B."/>
            <person name="Jarett J.K."/>
            <person name="Geller-Mcgrath D.E."/>
            <person name="Sieber C.M."/>
            <person name="Emerson J.B."/>
            <person name="Anantharaman K."/>
            <person name="Thomas B.C."/>
            <person name="Malmstrom R."/>
            <person name="Stieglmeier M."/>
            <person name="Klingl A."/>
            <person name="Woyke T."/>
            <person name="Ryan C.M."/>
            <person name="Banfield J.F."/>
        </authorList>
    </citation>
    <scope>NUCLEOTIDE SEQUENCE [LARGE SCALE GENOMIC DNA]</scope>
    <source>
        <strain evidence="7">CG23_combo_of_CG06-09_8_20_14_all_37_87_8</strain>
    </source>
</reference>
<dbReference type="InterPro" id="IPR014721">
    <property type="entry name" value="Ribsml_uS5_D2-typ_fold_subgr"/>
</dbReference>
<dbReference type="InterPro" id="IPR023035">
    <property type="entry name" value="Ribosomal_uS9_bac/plastid"/>
</dbReference>
<evidence type="ECO:0000256" key="6">
    <source>
        <dbReference type="RuleBase" id="RU003815"/>
    </source>
</evidence>
<dbReference type="GO" id="GO:0006412">
    <property type="term" value="P:translation"/>
    <property type="evidence" value="ECO:0007669"/>
    <property type="project" value="UniProtKB-UniRule"/>
</dbReference>
<gene>
    <name evidence="5" type="primary">rpsI</name>
    <name evidence="7" type="ORF">COX24_03450</name>
</gene>
<dbReference type="HAMAP" id="MF_00532_B">
    <property type="entry name" value="Ribosomal_uS9_B"/>
    <property type="match status" value="1"/>
</dbReference>
<evidence type="ECO:0000313" key="7">
    <source>
        <dbReference type="EMBL" id="PIP31464.1"/>
    </source>
</evidence>
<dbReference type="GO" id="GO:0003723">
    <property type="term" value="F:RNA binding"/>
    <property type="evidence" value="ECO:0007669"/>
    <property type="project" value="TreeGrafter"/>
</dbReference>
<dbReference type="Gene3D" id="3.30.230.10">
    <property type="match status" value="1"/>
</dbReference>
<sequence length="141" mass="16411">MEDEIDLRNVPKKKYFETVGRRKTATARIRLFTQGKKGIEVNQKNFMDYFASETEQKIVFSPLEKLKCPQKFGFVVFVKGGGKSAQAEAIRHGISRAFVLLNPLFKKRLKKFGYLTRDSRMVERKKPGLNKARRAPQWSKR</sequence>
<comment type="similarity">
    <text evidence="1 5 6">Belongs to the universal ribosomal protein uS9 family.</text>
</comment>
<dbReference type="GO" id="GO:0022627">
    <property type="term" value="C:cytosolic small ribosomal subunit"/>
    <property type="evidence" value="ECO:0007669"/>
    <property type="project" value="TreeGrafter"/>
</dbReference>
<dbReference type="InterPro" id="IPR020568">
    <property type="entry name" value="Ribosomal_Su5_D2-typ_SF"/>
</dbReference>
<dbReference type="GO" id="GO:0003735">
    <property type="term" value="F:structural constituent of ribosome"/>
    <property type="evidence" value="ECO:0007669"/>
    <property type="project" value="InterPro"/>
</dbReference>